<gene>
    <name evidence="1" type="ORF">METZ01_LOCUS345662</name>
</gene>
<accession>A0A382R720</accession>
<protein>
    <submittedName>
        <fullName evidence="1">Uncharacterized protein</fullName>
    </submittedName>
</protein>
<organism evidence="1">
    <name type="scientific">marine metagenome</name>
    <dbReference type="NCBI Taxonomy" id="408172"/>
    <lineage>
        <taxon>unclassified sequences</taxon>
        <taxon>metagenomes</taxon>
        <taxon>ecological metagenomes</taxon>
    </lineage>
</organism>
<proteinExistence type="predicted"/>
<dbReference type="AlphaFoldDB" id="A0A382R720"/>
<sequence>MGFIDDGFYKVHDKGEISTSERNTVYSTSKTKTALKILNDDQLKDIKKRLFKGGF</sequence>
<evidence type="ECO:0000313" key="1">
    <source>
        <dbReference type="EMBL" id="SVC92808.1"/>
    </source>
</evidence>
<reference evidence="1" key="1">
    <citation type="submission" date="2018-05" db="EMBL/GenBank/DDBJ databases">
        <authorList>
            <person name="Lanie J.A."/>
            <person name="Ng W.-L."/>
            <person name="Kazmierczak K.M."/>
            <person name="Andrzejewski T.M."/>
            <person name="Davidsen T.M."/>
            <person name="Wayne K.J."/>
            <person name="Tettelin H."/>
            <person name="Glass J.I."/>
            <person name="Rusch D."/>
            <person name="Podicherti R."/>
            <person name="Tsui H.-C.T."/>
            <person name="Winkler M.E."/>
        </authorList>
    </citation>
    <scope>NUCLEOTIDE SEQUENCE</scope>
</reference>
<dbReference type="EMBL" id="UINC01119177">
    <property type="protein sequence ID" value="SVC92808.1"/>
    <property type="molecule type" value="Genomic_DNA"/>
</dbReference>
<name>A0A382R720_9ZZZZ</name>